<dbReference type="EMBL" id="CP002736">
    <property type="protein sequence ID" value="AEF93055.1"/>
    <property type="molecule type" value="Genomic_DNA"/>
</dbReference>
<dbReference type="Pfam" id="PF01966">
    <property type="entry name" value="HD"/>
    <property type="match status" value="1"/>
</dbReference>
<evidence type="ECO:0000256" key="7">
    <source>
        <dbReference type="ARBA" id="ARBA00022723"/>
    </source>
</evidence>
<evidence type="ECO:0000259" key="12">
    <source>
        <dbReference type="SMART" id="SM00471"/>
    </source>
</evidence>
<evidence type="ECO:0000313" key="14">
    <source>
        <dbReference type="Proteomes" id="UP000009226"/>
    </source>
</evidence>
<keyword evidence="4 11" id="KW-0808">Transferase</keyword>
<dbReference type="PANTHER" id="PTHR47545:SF2">
    <property type="entry name" value="CC-ADDING TRNA NUCLEOTIDYLTRANSFERASE"/>
    <property type="match status" value="1"/>
</dbReference>
<evidence type="ECO:0000256" key="10">
    <source>
        <dbReference type="ARBA" id="ARBA00022884"/>
    </source>
</evidence>
<dbReference type="InterPro" id="IPR006675">
    <property type="entry name" value="HDIG_dom"/>
</dbReference>
<protein>
    <submittedName>
        <fullName evidence="13">Polynucleotide adenylyltransferase/metal dependent phosphohydrolase</fullName>
    </submittedName>
</protein>
<dbReference type="Proteomes" id="UP000009226">
    <property type="component" value="Chromosome"/>
</dbReference>
<accession>F6B536</accession>
<proteinExistence type="inferred from homology"/>
<organism evidence="13 14">
    <name type="scientific">Desulfotomaculum nigrificans (strain DSM 14880 / VKM B-2319 / CO-1-SRB)</name>
    <name type="common">Desulfotomaculum carboxydivorans</name>
    <dbReference type="NCBI Taxonomy" id="868595"/>
    <lineage>
        <taxon>Bacteria</taxon>
        <taxon>Bacillati</taxon>
        <taxon>Bacillota</taxon>
        <taxon>Clostridia</taxon>
        <taxon>Eubacteriales</taxon>
        <taxon>Desulfotomaculaceae</taxon>
        <taxon>Desulfotomaculum</taxon>
    </lineage>
</organism>
<dbReference type="Gene3D" id="1.10.3090.10">
    <property type="entry name" value="cca-adding enzyme, domain 2"/>
    <property type="match status" value="1"/>
</dbReference>
<comment type="similarity">
    <text evidence="2 11">Belongs to the tRNA nucleotidyltransferase/poly(A) polymerase family.</text>
</comment>
<sequence length="472" mass="53456">MWNLLKMVAQQAADLGTDVYLVGGAVRDLLWGLRPRDLDLAVANGALDLARRMADRHRGTLVVLDGQRQMARVVFKQDYQLDFSPFKGAHIEGDLRARDFTINAMALHLNSLCSSKNCTSPADQGWRSFLVDPTGGKRDLQLGLLQATGNEALLDDPLRVIRGVRLAAQFNLSITPETVVLMRQGARRIEQVAGERIWQELGQALTLPHVHHWVEFMDRELNLWQYLLPGRLRMEATEQNYYHVENVWRHCLRTFGCLEIVLKKYQFYHHLAGGATGPAVFKLAALLHDVGKPDTAKIRPDGRISFYGHAQAGVPYAEALADRLRLSGMERQYLVTLIRHHMQPLHYFLNKGYSDLKVFRLFRLLEGSFLDILILSLADVTATYTASERLSELTAYREYILKLIHRYEHEPEFFHPAKLLSGKDLIALGVPEGPLVGKFLARLAEMQITGAVTDLHSAKQWVIAELKNITPQ</sequence>
<name>F6B536_DESCC</name>
<feature type="domain" description="HD/PDEase" evidence="12">
    <location>
        <begin position="243"/>
        <end position="393"/>
    </location>
</feature>
<comment type="cofactor">
    <cofactor evidence="1">
        <name>Mg(2+)</name>
        <dbReference type="ChEBI" id="CHEBI:18420"/>
    </cofactor>
</comment>
<dbReference type="GO" id="GO:0000049">
    <property type="term" value="F:tRNA binding"/>
    <property type="evidence" value="ECO:0007669"/>
    <property type="project" value="UniProtKB-KW"/>
</dbReference>
<gene>
    <name evidence="13" type="ordered locus">Desca_0151</name>
</gene>
<keyword evidence="6 13" id="KW-0548">Nucleotidyltransferase</keyword>
<dbReference type="Pfam" id="PF12627">
    <property type="entry name" value="PolyA_pol_RNAbd"/>
    <property type="match status" value="1"/>
</dbReference>
<dbReference type="Pfam" id="PF01743">
    <property type="entry name" value="PolyA_pol"/>
    <property type="match status" value="1"/>
</dbReference>
<dbReference type="PANTHER" id="PTHR47545">
    <property type="entry name" value="MULTIFUNCTIONAL CCA PROTEIN"/>
    <property type="match status" value="1"/>
</dbReference>
<dbReference type="GO" id="GO:0000166">
    <property type="term" value="F:nucleotide binding"/>
    <property type="evidence" value="ECO:0007669"/>
    <property type="project" value="UniProtKB-KW"/>
</dbReference>
<evidence type="ECO:0000256" key="2">
    <source>
        <dbReference type="ARBA" id="ARBA00007265"/>
    </source>
</evidence>
<dbReference type="KEGG" id="dca:Desca_0151"/>
<keyword evidence="5" id="KW-0819">tRNA processing</keyword>
<evidence type="ECO:0000256" key="11">
    <source>
        <dbReference type="RuleBase" id="RU003953"/>
    </source>
</evidence>
<dbReference type="InterPro" id="IPR003607">
    <property type="entry name" value="HD/PDEase_dom"/>
</dbReference>
<reference evidence="13" key="1">
    <citation type="submission" date="2011-05" db="EMBL/GenBank/DDBJ databases">
        <title>Complete sequence of Desulfotomaculum carboxydivorans CO-1-SRB.</title>
        <authorList>
            <consortium name="US DOE Joint Genome Institute"/>
            <person name="Lucas S."/>
            <person name="Han J."/>
            <person name="Lapidus A."/>
            <person name="Cheng J.-F."/>
            <person name="Goodwin L."/>
            <person name="Pitluck S."/>
            <person name="Peters L."/>
            <person name="Mikhailova N."/>
            <person name="Lu M."/>
            <person name="Han C."/>
            <person name="Tapia R."/>
            <person name="Land M."/>
            <person name="Hauser L."/>
            <person name="Kyrpides N."/>
            <person name="Ivanova N."/>
            <person name="Pagani I."/>
            <person name="Stams A."/>
            <person name="Plugge C."/>
            <person name="Muyzer G."/>
            <person name="Kuever J."/>
            <person name="Parshina S."/>
            <person name="Ivanova A."/>
            <person name="Nazina T."/>
            <person name="Woyke T."/>
        </authorList>
    </citation>
    <scope>NUCLEOTIDE SEQUENCE [LARGE SCALE GENOMIC DNA]</scope>
    <source>
        <strain evidence="13">CO-1-SRB</strain>
    </source>
</reference>
<dbReference type="GO" id="GO:0016779">
    <property type="term" value="F:nucleotidyltransferase activity"/>
    <property type="evidence" value="ECO:0007669"/>
    <property type="project" value="UniProtKB-KW"/>
</dbReference>
<dbReference type="InterPro" id="IPR050124">
    <property type="entry name" value="tRNA_CCA-adding_enzyme"/>
</dbReference>
<dbReference type="GO" id="GO:0008033">
    <property type="term" value="P:tRNA processing"/>
    <property type="evidence" value="ECO:0007669"/>
    <property type="project" value="UniProtKB-KW"/>
</dbReference>
<dbReference type="InterPro" id="IPR006674">
    <property type="entry name" value="HD_domain"/>
</dbReference>
<dbReference type="eggNOG" id="COG0617">
    <property type="taxonomic scope" value="Bacteria"/>
</dbReference>
<evidence type="ECO:0000256" key="1">
    <source>
        <dbReference type="ARBA" id="ARBA00001946"/>
    </source>
</evidence>
<dbReference type="STRING" id="868595.Desca_0151"/>
<evidence type="ECO:0000256" key="4">
    <source>
        <dbReference type="ARBA" id="ARBA00022679"/>
    </source>
</evidence>
<dbReference type="GO" id="GO:0046872">
    <property type="term" value="F:metal ion binding"/>
    <property type="evidence" value="ECO:0007669"/>
    <property type="project" value="UniProtKB-KW"/>
</dbReference>
<dbReference type="SMART" id="SM00471">
    <property type="entry name" value="HDc"/>
    <property type="match status" value="1"/>
</dbReference>
<evidence type="ECO:0000256" key="6">
    <source>
        <dbReference type="ARBA" id="ARBA00022695"/>
    </source>
</evidence>
<keyword evidence="13" id="KW-0378">Hydrolase</keyword>
<dbReference type="CDD" id="cd00077">
    <property type="entry name" value="HDc"/>
    <property type="match status" value="1"/>
</dbReference>
<keyword evidence="3" id="KW-0820">tRNA-binding</keyword>
<keyword evidence="10 11" id="KW-0694">RNA-binding</keyword>
<keyword evidence="7" id="KW-0479">Metal-binding</keyword>
<dbReference type="SUPFAM" id="SSF81891">
    <property type="entry name" value="Poly A polymerase C-terminal region-like"/>
    <property type="match status" value="1"/>
</dbReference>
<dbReference type="HOGENOM" id="CLU_015961_6_2_9"/>
<evidence type="ECO:0000256" key="9">
    <source>
        <dbReference type="ARBA" id="ARBA00022842"/>
    </source>
</evidence>
<evidence type="ECO:0000256" key="5">
    <source>
        <dbReference type="ARBA" id="ARBA00022694"/>
    </source>
</evidence>
<dbReference type="CDD" id="cd05398">
    <property type="entry name" value="NT_ClassII-CCAase"/>
    <property type="match status" value="1"/>
</dbReference>
<evidence type="ECO:0000256" key="8">
    <source>
        <dbReference type="ARBA" id="ARBA00022741"/>
    </source>
</evidence>
<dbReference type="GO" id="GO:0016787">
    <property type="term" value="F:hydrolase activity"/>
    <property type="evidence" value="ECO:0007669"/>
    <property type="project" value="UniProtKB-KW"/>
</dbReference>
<evidence type="ECO:0000313" key="13">
    <source>
        <dbReference type="EMBL" id="AEF93055.1"/>
    </source>
</evidence>
<keyword evidence="8" id="KW-0547">Nucleotide-binding</keyword>
<dbReference type="AlphaFoldDB" id="F6B536"/>
<dbReference type="RefSeq" id="WP_013809454.1">
    <property type="nucleotide sequence ID" value="NC_015565.1"/>
</dbReference>
<dbReference type="InterPro" id="IPR032828">
    <property type="entry name" value="PolyA_RNA-bd"/>
</dbReference>
<evidence type="ECO:0000256" key="3">
    <source>
        <dbReference type="ARBA" id="ARBA00022555"/>
    </source>
</evidence>
<dbReference type="Gene3D" id="3.30.460.10">
    <property type="entry name" value="Beta Polymerase, domain 2"/>
    <property type="match status" value="1"/>
</dbReference>
<dbReference type="InterPro" id="IPR043519">
    <property type="entry name" value="NT_sf"/>
</dbReference>
<dbReference type="InterPro" id="IPR002646">
    <property type="entry name" value="PolA_pol_head_dom"/>
</dbReference>
<keyword evidence="14" id="KW-1185">Reference proteome</keyword>
<dbReference type="NCBIfam" id="TIGR00277">
    <property type="entry name" value="HDIG"/>
    <property type="match status" value="1"/>
</dbReference>
<keyword evidence="9" id="KW-0460">Magnesium</keyword>
<dbReference type="SUPFAM" id="SSF81301">
    <property type="entry name" value="Nucleotidyltransferase"/>
    <property type="match status" value="1"/>
</dbReference>